<protein>
    <submittedName>
        <fullName evidence="1">Uncharacterized protein</fullName>
    </submittedName>
</protein>
<proteinExistence type="predicted"/>
<name>A0A0A8ZJ06_ARUDO</name>
<organism evidence="1">
    <name type="scientific">Arundo donax</name>
    <name type="common">Giant reed</name>
    <name type="synonym">Donax arundinaceus</name>
    <dbReference type="NCBI Taxonomy" id="35708"/>
    <lineage>
        <taxon>Eukaryota</taxon>
        <taxon>Viridiplantae</taxon>
        <taxon>Streptophyta</taxon>
        <taxon>Embryophyta</taxon>
        <taxon>Tracheophyta</taxon>
        <taxon>Spermatophyta</taxon>
        <taxon>Magnoliopsida</taxon>
        <taxon>Liliopsida</taxon>
        <taxon>Poales</taxon>
        <taxon>Poaceae</taxon>
        <taxon>PACMAD clade</taxon>
        <taxon>Arundinoideae</taxon>
        <taxon>Arundineae</taxon>
        <taxon>Arundo</taxon>
    </lineage>
</organism>
<dbReference type="EMBL" id="GBRH01259099">
    <property type="protein sequence ID" value="JAD38796.1"/>
    <property type="molecule type" value="Transcribed_RNA"/>
</dbReference>
<evidence type="ECO:0000313" key="1">
    <source>
        <dbReference type="EMBL" id="JAD38796.1"/>
    </source>
</evidence>
<sequence>MRKLIFPGRKHLRVIPVIIDKHMEGGLKDTT</sequence>
<reference evidence="1" key="1">
    <citation type="submission" date="2014-09" db="EMBL/GenBank/DDBJ databases">
        <authorList>
            <person name="Magalhaes I.L.F."/>
            <person name="Oliveira U."/>
            <person name="Santos F.R."/>
            <person name="Vidigal T.H.D.A."/>
            <person name="Brescovit A.D."/>
            <person name="Santos A.J."/>
        </authorList>
    </citation>
    <scope>NUCLEOTIDE SEQUENCE</scope>
    <source>
        <tissue evidence="1">Shoot tissue taken approximately 20 cm above the soil surface</tissue>
    </source>
</reference>
<reference evidence="1" key="2">
    <citation type="journal article" date="2015" name="Data Brief">
        <title>Shoot transcriptome of the giant reed, Arundo donax.</title>
        <authorList>
            <person name="Barrero R.A."/>
            <person name="Guerrero F.D."/>
            <person name="Moolhuijzen P."/>
            <person name="Goolsby J.A."/>
            <person name="Tidwell J."/>
            <person name="Bellgard S.E."/>
            <person name="Bellgard M.I."/>
        </authorList>
    </citation>
    <scope>NUCLEOTIDE SEQUENCE</scope>
    <source>
        <tissue evidence="1">Shoot tissue taken approximately 20 cm above the soil surface</tissue>
    </source>
</reference>
<dbReference type="AlphaFoldDB" id="A0A0A8ZJ06"/>
<accession>A0A0A8ZJ06</accession>